<comment type="pathway">
    <text evidence="1">Amino-acid biosynthesis; L-tyrosine biosynthesis; (4-hydroxyphenyl)pyruvate from prephenate (NAD(+) route): step 1/1.</text>
</comment>
<evidence type="ECO:0000259" key="10">
    <source>
        <dbReference type="PROSITE" id="PS51176"/>
    </source>
</evidence>
<dbReference type="PROSITE" id="PS51176">
    <property type="entry name" value="PDH_ADH"/>
    <property type="match status" value="1"/>
</dbReference>
<dbReference type="InterPro" id="IPR045865">
    <property type="entry name" value="ACT-like_dom_sf"/>
</dbReference>
<dbReference type="InterPro" id="IPR008927">
    <property type="entry name" value="6-PGluconate_DH-like_C_sf"/>
</dbReference>
<keyword evidence="6 12" id="KW-0560">Oxidoreductase</keyword>
<name>A0A417Z6D5_9MICO</name>
<evidence type="ECO:0000256" key="8">
    <source>
        <dbReference type="ARBA" id="ARBA00023141"/>
    </source>
</evidence>
<dbReference type="PANTHER" id="PTHR21363">
    <property type="entry name" value="PREPHENATE DEHYDROGENASE"/>
    <property type="match status" value="1"/>
</dbReference>
<comment type="similarity">
    <text evidence="2">Belongs to the prephenate/arogenate dehydrogenase family.</text>
</comment>
<dbReference type="Gene3D" id="3.40.50.720">
    <property type="entry name" value="NAD(P)-binding Rossmann-like Domain"/>
    <property type="match status" value="1"/>
</dbReference>
<evidence type="ECO:0000259" key="11">
    <source>
        <dbReference type="PROSITE" id="PS51671"/>
    </source>
</evidence>
<dbReference type="SUPFAM" id="SSF51735">
    <property type="entry name" value="NAD(P)-binding Rossmann-fold domains"/>
    <property type="match status" value="1"/>
</dbReference>
<dbReference type="Gene3D" id="1.10.3660.10">
    <property type="entry name" value="6-phosphogluconate dehydrogenase C-terminal like domain"/>
    <property type="match status" value="1"/>
</dbReference>
<sequence length="375" mass="38476">MSVPQRVRVVGAGLLGTSIALALRVRGVDVTLTDTSPVSAALAADMGGGRLASDDDAAPNVVVVAAPPDVTADVITAELERWPEATVTDVASVKNAVVVAVRELAGADAAARYVPGHPMAGRERSGAVAARSDLFEGRTWVVCPDGAEAERVRDVISLAESVGARVVTMAPEEHDTAVAAVSHVPQLAASLVAAQLRELSEPAVGLSGQGVRDVTRIAASDPLLWTQILAGNARAVRPVVDRFIEELTAVRDALRAVEQPDSPAAGDGLGPGPRAVIAGTIAAGQDGQARIPGKHGTPPTTYATVAVVVPDEPGALGRLFVVVGESGVSVEDLRLEHDASVAAGLLEIDVLPVRAEVLREALAAKGWSVHVLETH</sequence>
<dbReference type="AlphaFoldDB" id="A0A417Z6D5"/>
<evidence type="ECO:0000256" key="9">
    <source>
        <dbReference type="ARBA" id="ARBA00049260"/>
    </source>
</evidence>
<dbReference type="EMBL" id="QWLM01000006">
    <property type="protein sequence ID" value="RHW46163.1"/>
    <property type="molecule type" value="Genomic_DNA"/>
</dbReference>
<dbReference type="InterPro" id="IPR036291">
    <property type="entry name" value="NAD(P)-bd_dom_sf"/>
</dbReference>
<dbReference type="SUPFAM" id="SSF48179">
    <property type="entry name" value="6-phosphogluconate dehydrogenase C-terminal domain-like"/>
    <property type="match status" value="1"/>
</dbReference>
<evidence type="ECO:0000313" key="13">
    <source>
        <dbReference type="Proteomes" id="UP000285376"/>
    </source>
</evidence>
<dbReference type="UniPathway" id="UPA00122">
    <property type="reaction ID" value="UER00961"/>
</dbReference>
<evidence type="ECO:0000256" key="2">
    <source>
        <dbReference type="ARBA" id="ARBA00007964"/>
    </source>
</evidence>
<gene>
    <name evidence="12" type="ORF">D1832_06750</name>
</gene>
<evidence type="ECO:0000256" key="1">
    <source>
        <dbReference type="ARBA" id="ARBA00005067"/>
    </source>
</evidence>
<dbReference type="GO" id="GO:0004665">
    <property type="term" value="F:prephenate dehydrogenase (NADP+) activity"/>
    <property type="evidence" value="ECO:0007669"/>
    <property type="project" value="InterPro"/>
</dbReference>
<dbReference type="Pfam" id="PF02153">
    <property type="entry name" value="PDH_N"/>
    <property type="match status" value="1"/>
</dbReference>
<dbReference type="PANTHER" id="PTHR21363:SF0">
    <property type="entry name" value="PREPHENATE DEHYDROGENASE [NADP(+)]"/>
    <property type="match status" value="1"/>
</dbReference>
<dbReference type="Proteomes" id="UP000285376">
    <property type="component" value="Unassembled WGS sequence"/>
</dbReference>
<proteinExistence type="inferred from homology"/>
<dbReference type="InterPro" id="IPR050812">
    <property type="entry name" value="Preph/Arog_dehydrog"/>
</dbReference>
<keyword evidence="5" id="KW-0827">Tyrosine biosynthesis</keyword>
<dbReference type="InterPro" id="IPR003099">
    <property type="entry name" value="Prephen_DH"/>
</dbReference>
<dbReference type="GO" id="GO:0070403">
    <property type="term" value="F:NAD+ binding"/>
    <property type="evidence" value="ECO:0007669"/>
    <property type="project" value="InterPro"/>
</dbReference>
<dbReference type="InterPro" id="IPR046826">
    <property type="entry name" value="PDH_N"/>
</dbReference>
<dbReference type="GO" id="GO:0008977">
    <property type="term" value="F:prephenate dehydrogenase (NAD+) activity"/>
    <property type="evidence" value="ECO:0007669"/>
    <property type="project" value="UniProtKB-EC"/>
</dbReference>
<dbReference type="SUPFAM" id="SSF55021">
    <property type="entry name" value="ACT-like"/>
    <property type="match status" value="1"/>
</dbReference>
<keyword evidence="7" id="KW-0520">NAD</keyword>
<protein>
    <recommendedName>
        <fullName evidence="4">Prephenate dehydrogenase</fullName>
        <ecNumber evidence="3">1.3.1.12</ecNumber>
    </recommendedName>
</protein>
<evidence type="ECO:0000256" key="7">
    <source>
        <dbReference type="ARBA" id="ARBA00023027"/>
    </source>
</evidence>
<dbReference type="NCBIfam" id="NF005112">
    <property type="entry name" value="PRK06545.2-4"/>
    <property type="match status" value="1"/>
</dbReference>
<keyword evidence="8" id="KW-0057">Aromatic amino acid biosynthesis</keyword>
<dbReference type="EC" id="1.3.1.12" evidence="3"/>
<comment type="caution">
    <text evidence="12">The sequence shown here is derived from an EMBL/GenBank/DDBJ whole genome shotgun (WGS) entry which is preliminary data.</text>
</comment>
<dbReference type="PROSITE" id="PS51671">
    <property type="entry name" value="ACT"/>
    <property type="match status" value="1"/>
</dbReference>
<dbReference type="InterPro" id="IPR002912">
    <property type="entry name" value="ACT_dom"/>
</dbReference>
<dbReference type="GO" id="GO:0006571">
    <property type="term" value="P:tyrosine biosynthetic process"/>
    <property type="evidence" value="ECO:0007669"/>
    <property type="project" value="UniProtKB-UniPathway"/>
</dbReference>
<organism evidence="12 13">
    <name type="scientific">Dermacoccus abyssi</name>
    <dbReference type="NCBI Taxonomy" id="322596"/>
    <lineage>
        <taxon>Bacteria</taxon>
        <taxon>Bacillati</taxon>
        <taxon>Actinomycetota</taxon>
        <taxon>Actinomycetes</taxon>
        <taxon>Micrococcales</taxon>
        <taxon>Dermacoccaceae</taxon>
        <taxon>Dermacoccus</taxon>
    </lineage>
</organism>
<dbReference type="InterPro" id="IPR046825">
    <property type="entry name" value="PDH_C"/>
</dbReference>
<reference evidence="12 13" key="1">
    <citation type="submission" date="2018-08" db="EMBL/GenBank/DDBJ databases">
        <title>Whole genome sequence analysis of Dermacoccus abyssi bacteria isolated from Deep Mariana trench Micromonospora spp reveals genes involved in the environmental adaptation and production of secondary metabolites.</title>
        <authorList>
            <person name="Abdel-Mageed W.M."/>
            <person name="Lehri B."/>
            <person name="Nouioui I."/>
            <person name="Goodfellow I."/>
            <person name="Jaspars M."/>
            <person name="Karlyshev A."/>
        </authorList>
    </citation>
    <scope>NUCLEOTIDE SEQUENCE [LARGE SCALE GENOMIC DNA]</scope>
    <source>
        <strain evidence="12 13">MT1.1</strain>
    </source>
</reference>
<feature type="domain" description="Prephenate/arogenate dehydrogenase" evidence="10">
    <location>
        <begin position="5"/>
        <end position="287"/>
    </location>
</feature>
<evidence type="ECO:0000256" key="3">
    <source>
        <dbReference type="ARBA" id="ARBA00012068"/>
    </source>
</evidence>
<dbReference type="Pfam" id="PF20463">
    <property type="entry name" value="PDH_C"/>
    <property type="match status" value="1"/>
</dbReference>
<feature type="domain" description="ACT" evidence="11">
    <location>
        <begin position="304"/>
        <end position="375"/>
    </location>
</feature>
<evidence type="ECO:0000313" key="12">
    <source>
        <dbReference type="EMBL" id="RHW46163.1"/>
    </source>
</evidence>
<keyword evidence="8" id="KW-0028">Amino-acid biosynthesis</keyword>
<comment type="catalytic activity">
    <reaction evidence="9">
        <text>prephenate + NAD(+) = 3-(4-hydroxyphenyl)pyruvate + CO2 + NADH</text>
        <dbReference type="Rhea" id="RHEA:13869"/>
        <dbReference type="ChEBI" id="CHEBI:16526"/>
        <dbReference type="ChEBI" id="CHEBI:29934"/>
        <dbReference type="ChEBI" id="CHEBI:36242"/>
        <dbReference type="ChEBI" id="CHEBI:57540"/>
        <dbReference type="ChEBI" id="CHEBI:57945"/>
        <dbReference type="EC" id="1.3.1.12"/>
    </reaction>
</comment>
<evidence type="ECO:0000256" key="5">
    <source>
        <dbReference type="ARBA" id="ARBA00022498"/>
    </source>
</evidence>
<accession>A0A417Z6D5</accession>
<evidence type="ECO:0000256" key="6">
    <source>
        <dbReference type="ARBA" id="ARBA00023002"/>
    </source>
</evidence>
<evidence type="ECO:0000256" key="4">
    <source>
        <dbReference type="ARBA" id="ARBA00016891"/>
    </source>
</evidence>
<dbReference type="NCBIfam" id="NF005111">
    <property type="entry name" value="PRK06545.2-3"/>
    <property type="match status" value="1"/>
</dbReference>
<dbReference type="RefSeq" id="WP_118913190.1">
    <property type="nucleotide sequence ID" value="NZ_CBCRVH010000008.1"/>
</dbReference>